<keyword evidence="1" id="KW-1133">Transmembrane helix</keyword>
<feature type="transmembrane region" description="Helical" evidence="1">
    <location>
        <begin position="189"/>
        <end position="207"/>
    </location>
</feature>
<dbReference type="STRING" id="28743.ENSCVAP00000029003"/>
<organism evidence="2 3">
    <name type="scientific">Cyprinodon variegatus</name>
    <name type="common">Sheepshead minnow</name>
    <dbReference type="NCBI Taxonomy" id="28743"/>
    <lineage>
        <taxon>Eukaryota</taxon>
        <taxon>Metazoa</taxon>
        <taxon>Chordata</taxon>
        <taxon>Craniata</taxon>
        <taxon>Vertebrata</taxon>
        <taxon>Euteleostomi</taxon>
        <taxon>Actinopterygii</taxon>
        <taxon>Neopterygii</taxon>
        <taxon>Teleostei</taxon>
        <taxon>Neoteleostei</taxon>
        <taxon>Acanthomorphata</taxon>
        <taxon>Ovalentaria</taxon>
        <taxon>Atherinomorphae</taxon>
        <taxon>Cyprinodontiformes</taxon>
        <taxon>Cyprinodontidae</taxon>
        <taxon>Cyprinodon</taxon>
    </lineage>
</organism>
<keyword evidence="1" id="KW-0812">Transmembrane</keyword>
<dbReference type="Ensembl" id="ENSCVAT00000021576.1">
    <property type="protein sequence ID" value="ENSCVAP00000029003.1"/>
    <property type="gene ID" value="ENSCVAG00000016452.1"/>
</dbReference>
<sequence length="321" mass="35411">MVVCLLRKSLARWRTGWHVTALKNLSSNHALKPLIPTFCLLVVILYGQADKLRNFVAGVFIPQYRYPFPVALCFTQVLVSIVFINLLHALGLVPLKSYSRLLGERLLLPSICSSVHSVLVTWAKASSLYASLFLFTVPLLPLLTVGFSFALRVKSPPSYHSLVLISIMSGMFVVSKASEGDLVVEPLEYLYAPLALILQSLSLISLAKVSEAEGRPPSNTQATVFDIYYVQLVNQIGVLGLLWLLHPDNPVEVLRLSTWRHLLFHGYLLAIVLLGMVLNFLVLISALCVSPLAAALLYSARAEAFSAYIRDPAASLLQQLL</sequence>
<accession>A0A3Q2E9C3</accession>
<keyword evidence="3" id="KW-1185">Reference proteome</keyword>
<evidence type="ECO:0000256" key="1">
    <source>
        <dbReference type="SAM" id="Phobius"/>
    </source>
</evidence>
<feature type="transmembrane region" description="Helical" evidence="1">
    <location>
        <begin position="129"/>
        <end position="151"/>
    </location>
</feature>
<dbReference type="GeneTree" id="ENSGT00390000007694"/>
<name>A0A3Q2E9C3_CYPVA</name>
<feature type="transmembrane region" description="Helical" evidence="1">
    <location>
        <begin position="30"/>
        <end position="49"/>
    </location>
</feature>
<proteinExistence type="predicted"/>
<reference evidence="2" key="2">
    <citation type="submission" date="2025-09" db="UniProtKB">
        <authorList>
            <consortium name="Ensembl"/>
        </authorList>
    </citation>
    <scope>IDENTIFICATION</scope>
</reference>
<dbReference type="AlphaFoldDB" id="A0A3Q2E9C3"/>
<evidence type="ECO:0000313" key="2">
    <source>
        <dbReference type="Ensembl" id="ENSCVAP00000029003.1"/>
    </source>
</evidence>
<reference evidence="2" key="1">
    <citation type="submission" date="2025-08" db="UniProtKB">
        <authorList>
            <consortium name="Ensembl"/>
        </authorList>
    </citation>
    <scope>IDENTIFICATION</scope>
</reference>
<keyword evidence="1" id="KW-0472">Membrane</keyword>
<protein>
    <submittedName>
        <fullName evidence="2">Si:ch211-207n2.7</fullName>
    </submittedName>
</protein>
<evidence type="ECO:0000313" key="3">
    <source>
        <dbReference type="Proteomes" id="UP000265020"/>
    </source>
</evidence>
<feature type="transmembrane region" description="Helical" evidence="1">
    <location>
        <begin position="266"/>
        <end position="298"/>
    </location>
</feature>
<dbReference type="Proteomes" id="UP000265020">
    <property type="component" value="Unassembled WGS sequence"/>
</dbReference>
<feature type="transmembrane region" description="Helical" evidence="1">
    <location>
        <begin position="158"/>
        <end position="177"/>
    </location>
</feature>
<feature type="transmembrane region" description="Helical" evidence="1">
    <location>
        <begin position="69"/>
        <end position="94"/>
    </location>
</feature>
<feature type="transmembrane region" description="Helical" evidence="1">
    <location>
        <begin position="227"/>
        <end position="246"/>
    </location>
</feature>